<protein>
    <submittedName>
        <fullName evidence="8 9">Protein kinase domain-containing protein</fullName>
    </submittedName>
</protein>
<keyword evidence="5" id="KW-0829">Tyrosine-protein kinase</keyword>
<dbReference type="GO" id="GO:0005524">
    <property type="term" value="F:ATP binding"/>
    <property type="evidence" value="ECO:0007669"/>
    <property type="project" value="UniProtKB-KW"/>
</dbReference>
<dbReference type="WBParaSite" id="SSTP_0000937500.1">
    <property type="protein sequence ID" value="SSTP_0000937500.1"/>
    <property type="gene ID" value="SSTP_0000937500"/>
</dbReference>
<dbReference type="Pfam" id="PF07714">
    <property type="entry name" value="PK_Tyr_Ser-Thr"/>
    <property type="match status" value="1"/>
</dbReference>
<dbReference type="STRING" id="6248.A0A0K0EIR9"/>
<dbReference type="InterPro" id="IPR020635">
    <property type="entry name" value="Tyr_kinase_cat_dom"/>
</dbReference>
<dbReference type="PRINTS" id="PR00109">
    <property type="entry name" value="TYRKINASE"/>
</dbReference>
<dbReference type="GO" id="GO:0043235">
    <property type="term" value="C:receptor complex"/>
    <property type="evidence" value="ECO:0007669"/>
    <property type="project" value="TreeGrafter"/>
</dbReference>
<dbReference type="InterPro" id="IPR050122">
    <property type="entry name" value="RTK"/>
</dbReference>
<dbReference type="WBParaSite" id="TCONS_00007915.p1">
    <property type="protein sequence ID" value="TCONS_00007915.p1"/>
    <property type="gene ID" value="XLOC_005928"/>
</dbReference>
<reference evidence="8" key="1">
    <citation type="submission" date="2015-08" db="UniProtKB">
        <authorList>
            <consortium name="WormBaseParasite"/>
        </authorList>
    </citation>
    <scope>IDENTIFICATION</scope>
</reference>
<evidence type="ECO:0000313" key="8">
    <source>
        <dbReference type="WBParaSite" id="SSTP_0000937500.1"/>
    </source>
</evidence>
<dbReference type="Proteomes" id="UP000035681">
    <property type="component" value="Unplaced"/>
</dbReference>
<dbReference type="Gene3D" id="3.30.200.20">
    <property type="entry name" value="Phosphorylase Kinase, domain 1"/>
    <property type="match status" value="1"/>
</dbReference>
<evidence type="ECO:0000256" key="3">
    <source>
        <dbReference type="ARBA" id="ARBA00022777"/>
    </source>
</evidence>
<dbReference type="FunFam" id="1.10.510.10:FF:000554">
    <property type="entry name" value="Predicted protein"/>
    <property type="match status" value="1"/>
</dbReference>
<dbReference type="PROSITE" id="PS50011">
    <property type="entry name" value="PROTEIN_KINASE_DOM"/>
    <property type="match status" value="1"/>
</dbReference>
<keyword evidence="2" id="KW-0547">Nucleotide-binding</keyword>
<dbReference type="SUPFAM" id="SSF56112">
    <property type="entry name" value="Protein kinase-like (PK-like)"/>
    <property type="match status" value="1"/>
</dbReference>
<evidence type="ECO:0000313" key="9">
    <source>
        <dbReference type="WBParaSite" id="TCONS_00007915.p1"/>
    </source>
</evidence>
<dbReference type="PROSITE" id="PS00109">
    <property type="entry name" value="PROTEIN_KINASE_TYR"/>
    <property type="match status" value="1"/>
</dbReference>
<dbReference type="InterPro" id="IPR008266">
    <property type="entry name" value="Tyr_kinase_AS"/>
</dbReference>
<dbReference type="AlphaFoldDB" id="A0A0K0EIR9"/>
<dbReference type="PANTHER" id="PTHR24416">
    <property type="entry name" value="TYROSINE-PROTEIN KINASE RECEPTOR"/>
    <property type="match status" value="1"/>
</dbReference>
<keyword evidence="7" id="KW-1185">Reference proteome</keyword>
<dbReference type="GO" id="GO:0004714">
    <property type="term" value="F:transmembrane receptor protein tyrosine kinase activity"/>
    <property type="evidence" value="ECO:0007669"/>
    <property type="project" value="TreeGrafter"/>
</dbReference>
<keyword evidence="4" id="KW-0067">ATP-binding</keyword>
<dbReference type="SMART" id="SM00219">
    <property type="entry name" value="TyrKc"/>
    <property type="match status" value="1"/>
</dbReference>
<evidence type="ECO:0000256" key="1">
    <source>
        <dbReference type="ARBA" id="ARBA00022679"/>
    </source>
</evidence>
<dbReference type="CDD" id="cd00192">
    <property type="entry name" value="PTKc"/>
    <property type="match status" value="1"/>
</dbReference>
<feature type="domain" description="Protein kinase" evidence="6">
    <location>
        <begin position="576"/>
        <end position="864"/>
    </location>
</feature>
<keyword evidence="1" id="KW-0808">Transferase</keyword>
<dbReference type="GO" id="GO:0005886">
    <property type="term" value="C:plasma membrane"/>
    <property type="evidence" value="ECO:0007669"/>
    <property type="project" value="TreeGrafter"/>
</dbReference>
<evidence type="ECO:0000256" key="4">
    <source>
        <dbReference type="ARBA" id="ARBA00022840"/>
    </source>
</evidence>
<evidence type="ECO:0000256" key="5">
    <source>
        <dbReference type="ARBA" id="ARBA00023137"/>
    </source>
</evidence>
<accession>A0A0K0EIR9</accession>
<keyword evidence="3" id="KW-0418">Kinase</keyword>
<proteinExistence type="predicted"/>
<dbReference type="InterPro" id="IPR001245">
    <property type="entry name" value="Ser-Thr/Tyr_kinase_cat_dom"/>
</dbReference>
<dbReference type="GO" id="GO:0007169">
    <property type="term" value="P:cell surface receptor protein tyrosine kinase signaling pathway"/>
    <property type="evidence" value="ECO:0007669"/>
    <property type="project" value="TreeGrafter"/>
</dbReference>
<evidence type="ECO:0000313" key="7">
    <source>
        <dbReference type="Proteomes" id="UP000035681"/>
    </source>
</evidence>
<sequence>MFNKLLSINFITLLFITPFLLFIYPQITTTPHHPNCIHTYDQCGSWISGIFLILDMNTDDDSFNNIIEIILKTIRECPPSQALSLEIYSCSNFVGNCVGSYDCLELIQNLDQDNILYSNCYGGFWSKFKEYFKNSYLNSHGLSGYIITNYNCSLWENTDLSLFYSKGKEVAQYLEEYSVVTKLIHITDADYGYVCIINPVINYTSPLLDVITISPQNIDHLSSDYYGMCTKESSYTKNLFGNNLDNYSNCTLYTVGVDETSCLSYTLFIYFAIKPDTEKSELNQILKLASNVFNKCTMHGTTVIYWSANPTNRYMKCDPSTEACREKITSLTIYDLSYQNTTDKQIDINSLSKALNSVDDFKVGQTVAFYIFSNLDNEQLSGSLLAAPLFEDSFDYGYFLYKNKIITHFIDLAPTNKIPSDKFRHLINSANEYFVFDIVANITEQFTGLSVILQICTGDAYYGHSSNQPKSSSSPNIEVILLIVCGSLIIICSILASCFLKCRTISHKIKLYKFSRMFAHNEAACEALEIAIKNKDNKEFQECMDIFKKNTDERYTNHLNDKVHDRYEMNIDDLAINYNSRLGSGAFAAVYKGFIKGTNPLKNACQSINIALDVMSNLTNEVAIKTCLRPNDTTERTNLLCEIKFMKELGYHPHIVNIIGCITNWELPLLVLEYCENEDLLKLLRKQNKCSKKNDNDDTESDLTMKDLYSFAWQVADGMVYLSSKNVIHRDIAARNILITKNYVAKISDFGLCRSMEEMNYTTKGGKFPIRWMSYEALKYYTFSIKSDVWAYGVLLYEIFSYGEVPYKTVQLYDLVDHLGAGNRLTKPEYCTDEVYKIMSECWDEDPEKRPTFSCLKSYMGKYLELNSESYGYIELLPDFNKIYLEITETMQKPVTKVNDYYDVNVNNMTDDNKNTNDYTKVINDADNKVENVNIDSINV</sequence>
<evidence type="ECO:0000256" key="2">
    <source>
        <dbReference type="ARBA" id="ARBA00022741"/>
    </source>
</evidence>
<dbReference type="PANTHER" id="PTHR24416:SF624">
    <property type="entry name" value="TYROSINE-PROTEIN KINASE F09A5.2-RELATED"/>
    <property type="match status" value="1"/>
</dbReference>
<dbReference type="InterPro" id="IPR000719">
    <property type="entry name" value="Prot_kinase_dom"/>
</dbReference>
<dbReference type="InterPro" id="IPR011009">
    <property type="entry name" value="Kinase-like_dom_sf"/>
</dbReference>
<evidence type="ECO:0000259" key="6">
    <source>
        <dbReference type="PROSITE" id="PS50011"/>
    </source>
</evidence>
<dbReference type="Gene3D" id="1.10.510.10">
    <property type="entry name" value="Transferase(Phosphotransferase) domain 1"/>
    <property type="match status" value="1"/>
</dbReference>
<organism evidence="8">
    <name type="scientific">Strongyloides stercoralis</name>
    <name type="common">Threadworm</name>
    <dbReference type="NCBI Taxonomy" id="6248"/>
    <lineage>
        <taxon>Eukaryota</taxon>
        <taxon>Metazoa</taxon>
        <taxon>Ecdysozoa</taxon>
        <taxon>Nematoda</taxon>
        <taxon>Chromadorea</taxon>
        <taxon>Rhabditida</taxon>
        <taxon>Tylenchina</taxon>
        <taxon>Panagrolaimomorpha</taxon>
        <taxon>Strongyloidoidea</taxon>
        <taxon>Strongyloididae</taxon>
        <taxon>Strongyloides</taxon>
    </lineage>
</organism>
<name>A0A0K0EIR9_STRER</name>